<dbReference type="Pfam" id="PF13581">
    <property type="entry name" value="HATPase_c_2"/>
    <property type="match status" value="1"/>
</dbReference>
<dbReference type="GO" id="GO:0005524">
    <property type="term" value="F:ATP binding"/>
    <property type="evidence" value="ECO:0007669"/>
    <property type="project" value="UniProtKB-KW"/>
</dbReference>
<dbReference type="OrthoDB" id="3479886at2"/>
<evidence type="ECO:0000256" key="1">
    <source>
        <dbReference type="ARBA" id="ARBA00022527"/>
    </source>
</evidence>
<evidence type="ECO:0000313" key="5">
    <source>
        <dbReference type="Proteomes" id="UP000325211"/>
    </source>
</evidence>
<protein>
    <submittedName>
        <fullName evidence="4">ATP-binding protein</fullName>
    </submittedName>
</protein>
<feature type="compositionally biased region" description="Pro residues" evidence="2">
    <location>
        <begin position="149"/>
        <end position="162"/>
    </location>
</feature>
<feature type="compositionally biased region" description="Low complexity" evidence="2">
    <location>
        <begin position="172"/>
        <end position="182"/>
    </location>
</feature>
<dbReference type="Gene3D" id="3.30.565.10">
    <property type="entry name" value="Histidine kinase-like ATPase, C-terminal domain"/>
    <property type="match status" value="1"/>
</dbReference>
<organism evidence="4 5">
    <name type="scientific">Streptomyces venezuelae</name>
    <dbReference type="NCBI Taxonomy" id="54571"/>
    <lineage>
        <taxon>Bacteria</taxon>
        <taxon>Bacillati</taxon>
        <taxon>Actinomycetota</taxon>
        <taxon>Actinomycetes</taxon>
        <taxon>Kitasatosporales</taxon>
        <taxon>Streptomycetaceae</taxon>
        <taxon>Streptomyces</taxon>
    </lineage>
</organism>
<keyword evidence="1" id="KW-0723">Serine/threonine-protein kinase</keyword>
<dbReference type="InterPro" id="IPR036890">
    <property type="entry name" value="HATPase_C_sf"/>
</dbReference>
<feature type="domain" description="Histidine kinase/HSP90-like ATPase" evidence="3">
    <location>
        <begin position="56"/>
        <end position="130"/>
    </location>
</feature>
<evidence type="ECO:0000259" key="3">
    <source>
        <dbReference type="Pfam" id="PF13581"/>
    </source>
</evidence>
<dbReference type="SUPFAM" id="SSF55874">
    <property type="entry name" value="ATPase domain of HSP90 chaperone/DNA topoisomerase II/histidine kinase"/>
    <property type="match status" value="1"/>
</dbReference>
<name>A0A5P2D7K9_STRVZ</name>
<dbReference type="CDD" id="cd16936">
    <property type="entry name" value="HATPase_RsbW-like"/>
    <property type="match status" value="1"/>
</dbReference>
<feature type="region of interest" description="Disordered" evidence="2">
    <location>
        <begin position="133"/>
        <end position="182"/>
    </location>
</feature>
<dbReference type="Proteomes" id="UP000325211">
    <property type="component" value="Chromosome"/>
</dbReference>
<reference evidence="4 5" key="1">
    <citation type="submission" date="2018-05" db="EMBL/GenBank/DDBJ databases">
        <title>Streptomyces venezuelae.</title>
        <authorList>
            <person name="Kim W."/>
            <person name="Lee N."/>
            <person name="Cho B.-K."/>
        </authorList>
    </citation>
    <scope>NUCLEOTIDE SEQUENCE [LARGE SCALE GENOMIC DNA]</scope>
    <source>
        <strain evidence="4 5">ATCC 21782</strain>
    </source>
</reference>
<keyword evidence="1" id="KW-0418">Kinase</keyword>
<dbReference type="PANTHER" id="PTHR35526">
    <property type="entry name" value="ANTI-SIGMA-F FACTOR RSBW-RELATED"/>
    <property type="match status" value="1"/>
</dbReference>
<sequence>MTDVREQTRRMVLGDQGGQAAGVVTRCRDFTRQALADWQWTGRAADDGRDADPDREEAAEDVLLMVSEVVTNACMHAGGPLEIVLRRTPERLRIEVSDGNPEPPRPRPRQDPAVPGGHGLLVLELLALSWGSAPSADRRGGKTVWLEVPCPPAPDRPGPEPPAGHRGRDRSAAPSGAAPGSG</sequence>
<gene>
    <name evidence="4" type="ORF">DEJ50_17060</name>
</gene>
<evidence type="ECO:0000313" key="4">
    <source>
        <dbReference type="EMBL" id="QES49261.1"/>
    </source>
</evidence>
<evidence type="ECO:0000256" key="2">
    <source>
        <dbReference type="SAM" id="MobiDB-lite"/>
    </source>
</evidence>
<proteinExistence type="predicted"/>
<dbReference type="InterPro" id="IPR003594">
    <property type="entry name" value="HATPase_dom"/>
</dbReference>
<feature type="region of interest" description="Disordered" evidence="2">
    <location>
        <begin position="95"/>
        <end position="116"/>
    </location>
</feature>
<keyword evidence="4" id="KW-0547">Nucleotide-binding</keyword>
<accession>A0A5P2D7K9</accession>
<dbReference type="AlphaFoldDB" id="A0A5P2D7K9"/>
<keyword evidence="1" id="KW-0808">Transferase</keyword>
<dbReference type="PANTHER" id="PTHR35526:SF3">
    <property type="entry name" value="ANTI-SIGMA-F FACTOR RSBW"/>
    <property type="match status" value="1"/>
</dbReference>
<dbReference type="EMBL" id="CP029190">
    <property type="protein sequence ID" value="QES49261.1"/>
    <property type="molecule type" value="Genomic_DNA"/>
</dbReference>
<dbReference type="InterPro" id="IPR050267">
    <property type="entry name" value="Anti-sigma-factor_SerPK"/>
</dbReference>
<dbReference type="GO" id="GO:0004674">
    <property type="term" value="F:protein serine/threonine kinase activity"/>
    <property type="evidence" value="ECO:0007669"/>
    <property type="project" value="UniProtKB-KW"/>
</dbReference>
<keyword evidence="4" id="KW-0067">ATP-binding</keyword>